<keyword evidence="2" id="KW-0472">Membrane</keyword>
<feature type="region of interest" description="Disordered" evidence="1">
    <location>
        <begin position="1"/>
        <end position="23"/>
    </location>
</feature>
<dbReference type="InParanoid" id="A0A059BHW0"/>
<dbReference type="Gramene" id="KCW65812">
    <property type="protein sequence ID" value="KCW65812"/>
    <property type="gene ID" value="EUGRSUZ_G03168"/>
</dbReference>
<sequence>MCTQNSRQETFESNDRSTRKDGMTVARGNGWWWQMMDNSKGPVELEMAAPWLMPSIILVWFFLLYKCIVALLHRLPL</sequence>
<keyword evidence="2" id="KW-1133">Transmembrane helix</keyword>
<accession>A0A059BHW0</accession>
<evidence type="ECO:0000256" key="2">
    <source>
        <dbReference type="SAM" id="Phobius"/>
    </source>
</evidence>
<proteinExistence type="predicted"/>
<protein>
    <submittedName>
        <fullName evidence="3">Uncharacterized protein</fullName>
    </submittedName>
</protein>
<reference evidence="3" key="1">
    <citation type="submission" date="2013-07" db="EMBL/GenBank/DDBJ databases">
        <title>The genome of Eucalyptus grandis.</title>
        <authorList>
            <person name="Schmutz J."/>
            <person name="Hayes R."/>
            <person name="Myburg A."/>
            <person name="Tuskan G."/>
            <person name="Grattapaglia D."/>
            <person name="Rokhsar D.S."/>
        </authorList>
    </citation>
    <scope>NUCLEOTIDE SEQUENCE</scope>
    <source>
        <tissue evidence="3">Leaf extractions</tissue>
    </source>
</reference>
<dbReference type="AlphaFoldDB" id="A0A059BHW0"/>
<feature type="transmembrane region" description="Helical" evidence="2">
    <location>
        <begin position="51"/>
        <end position="72"/>
    </location>
</feature>
<keyword evidence="2" id="KW-0812">Transmembrane</keyword>
<evidence type="ECO:0000313" key="3">
    <source>
        <dbReference type="EMBL" id="KCW65812.1"/>
    </source>
</evidence>
<name>A0A059BHW0_EUCGR</name>
<gene>
    <name evidence="3" type="ORF">EUGRSUZ_G03168</name>
</gene>
<dbReference type="EMBL" id="KK198759">
    <property type="protein sequence ID" value="KCW65812.1"/>
    <property type="molecule type" value="Genomic_DNA"/>
</dbReference>
<organism evidence="3">
    <name type="scientific">Eucalyptus grandis</name>
    <name type="common">Flooded gum</name>
    <dbReference type="NCBI Taxonomy" id="71139"/>
    <lineage>
        <taxon>Eukaryota</taxon>
        <taxon>Viridiplantae</taxon>
        <taxon>Streptophyta</taxon>
        <taxon>Embryophyta</taxon>
        <taxon>Tracheophyta</taxon>
        <taxon>Spermatophyta</taxon>
        <taxon>Magnoliopsida</taxon>
        <taxon>eudicotyledons</taxon>
        <taxon>Gunneridae</taxon>
        <taxon>Pentapetalae</taxon>
        <taxon>rosids</taxon>
        <taxon>malvids</taxon>
        <taxon>Myrtales</taxon>
        <taxon>Myrtaceae</taxon>
        <taxon>Myrtoideae</taxon>
        <taxon>Eucalypteae</taxon>
        <taxon>Eucalyptus</taxon>
    </lineage>
</organism>
<feature type="compositionally biased region" description="Basic and acidic residues" evidence="1">
    <location>
        <begin position="9"/>
        <end position="22"/>
    </location>
</feature>
<evidence type="ECO:0000256" key="1">
    <source>
        <dbReference type="SAM" id="MobiDB-lite"/>
    </source>
</evidence>